<dbReference type="InterPro" id="IPR045087">
    <property type="entry name" value="Cu-oxidase_fam"/>
</dbReference>
<comment type="similarity">
    <text evidence="1">Belongs to the multicopper oxidase family.</text>
</comment>
<dbReference type="InterPro" id="IPR001117">
    <property type="entry name" value="Cu-oxidase_2nd"/>
</dbReference>
<reference evidence="8" key="2">
    <citation type="submission" date="2017-01" db="EMBL/GenBank/DDBJ databases">
        <authorList>
            <person name="Wang Y."/>
            <person name="White M."/>
            <person name="Kvist S."/>
            <person name="Moncalvo J.-M."/>
        </authorList>
    </citation>
    <scope>NUCLEOTIDE SEQUENCE [LARGE SCALE GENOMIC DNA]</scope>
    <source>
        <strain evidence="8">COL-18-3</strain>
    </source>
</reference>
<protein>
    <submittedName>
        <fullName evidence="6">Iron transport multicopper oxidase fio1</fullName>
    </submittedName>
</protein>
<feature type="transmembrane region" description="Helical" evidence="3">
    <location>
        <begin position="317"/>
        <end position="336"/>
    </location>
</feature>
<dbReference type="Proteomes" id="UP000188320">
    <property type="component" value="Unassembled WGS sequence"/>
</dbReference>
<gene>
    <name evidence="7" type="ORF">AX774_g5735</name>
    <name evidence="6" type="ORF">AX774_g7600</name>
</gene>
<accession>A0A1R1PDM3</accession>
<keyword evidence="2" id="KW-0479">Metal-binding</keyword>
<keyword evidence="3" id="KW-0472">Membrane</keyword>
<dbReference type="EMBL" id="LSSK01001070">
    <property type="protein sequence ID" value="OMH80825.1"/>
    <property type="molecule type" value="Genomic_DNA"/>
</dbReference>
<evidence type="ECO:0000313" key="7">
    <source>
        <dbReference type="EMBL" id="OMH80825.1"/>
    </source>
</evidence>
<dbReference type="AlphaFoldDB" id="A0A1R1PDM3"/>
<dbReference type="GO" id="GO:0016491">
    <property type="term" value="F:oxidoreductase activity"/>
    <property type="evidence" value="ECO:0007669"/>
    <property type="project" value="InterPro"/>
</dbReference>
<evidence type="ECO:0000256" key="1">
    <source>
        <dbReference type="ARBA" id="ARBA00010609"/>
    </source>
</evidence>
<dbReference type="OrthoDB" id="2121828at2759"/>
<reference evidence="6" key="1">
    <citation type="submission" date="2017-01" db="EMBL/GenBank/DDBJ databases">
        <authorList>
            <person name="Mah S.A."/>
            <person name="Swanson W.J."/>
            <person name="Moy G.W."/>
            <person name="Vacquier V.D."/>
        </authorList>
    </citation>
    <scope>NUCLEOTIDE SEQUENCE [LARGE SCALE GENOMIC DNA]</scope>
    <source>
        <strain evidence="6">COL-18-3</strain>
    </source>
</reference>
<keyword evidence="3" id="KW-0812">Transmembrane</keyword>
<dbReference type="InterPro" id="IPR002355">
    <property type="entry name" value="Cu_oxidase_Cu_BS"/>
</dbReference>
<evidence type="ECO:0000256" key="2">
    <source>
        <dbReference type="ARBA" id="ARBA00022723"/>
    </source>
</evidence>
<name>A0A1R1PDM3_ZANCU</name>
<feature type="domain" description="Plastocyanin-like" evidence="5">
    <location>
        <begin position="130"/>
        <end position="262"/>
    </location>
</feature>
<keyword evidence="8" id="KW-1185">Reference proteome</keyword>
<dbReference type="Pfam" id="PF07731">
    <property type="entry name" value="Cu-oxidase_2"/>
    <property type="match status" value="1"/>
</dbReference>
<dbReference type="PROSITE" id="PS00080">
    <property type="entry name" value="MULTICOPPER_OXIDASE2"/>
    <property type="match status" value="1"/>
</dbReference>
<keyword evidence="3" id="KW-1133">Transmembrane helix</keyword>
<proteinExistence type="inferred from homology"/>
<dbReference type="InterPro" id="IPR011706">
    <property type="entry name" value="Cu-oxidase_C"/>
</dbReference>
<feature type="domain" description="Plastocyanin-like" evidence="4">
    <location>
        <begin position="1"/>
        <end position="70"/>
    </location>
</feature>
<dbReference type="GO" id="GO:0005507">
    <property type="term" value="F:copper ion binding"/>
    <property type="evidence" value="ECO:0007669"/>
    <property type="project" value="InterPro"/>
</dbReference>
<evidence type="ECO:0000259" key="4">
    <source>
        <dbReference type="Pfam" id="PF00394"/>
    </source>
</evidence>
<dbReference type="PANTHER" id="PTHR11709:SF361">
    <property type="entry name" value="IRON TRANSPORT MULTICOPPER OXIDASE FET3"/>
    <property type="match status" value="1"/>
</dbReference>
<dbReference type="PANTHER" id="PTHR11709">
    <property type="entry name" value="MULTI-COPPER OXIDASE"/>
    <property type="match status" value="1"/>
</dbReference>
<organism evidence="6 8">
    <name type="scientific">Zancudomyces culisetae</name>
    <name type="common">Gut fungus</name>
    <name type="synonym">Smittium culisetae</name>
    <dbReference type="NCBI Taxonomy" id="1213189"/>
    <lineage>
        <taxon>Eukaryota</taxon>
        <taxon>Fungi</taxon>
        <taxon>Fungi incertae sedis</taxon>
        <taxon>Zoopagomycota</taxon>
        <taxon>Kickxellomycotina</taxon>
        <taxon>Harpellomycetes</taxon>
        <taxon>Harpellales</taxon>
        <taxon>Legeriomycetaceae</taxon>
        <taxon>Zancudomyces</taxon>
    </lineage>
</organism>
<dbReference type="Gene3D" id="2.60.40.420">
    <property type="entry name" value="Cupredoxins - blue copper proteins"/>
    <property type="match status" value="2"/>
</dbReference>
<dbReference type="EMBL" id="LSSK01001697">
    <property type="protein sequence ID" value="OMH79003.1"/>
    <property type="molecule type" value="Genomic_DNA"/>
</dbReference>
<evidence type="ECO:0000313" key="8">
    <source>
        <dbReference type="Proteomes" id="UP000188320"/>
    </source>
</evidence>
<comment type="caution">
    <text evidence="6">The sequence shown here is derived from an EMBL/GenBank/DDBJ whole genome shotgun (WGS) entry which is preliminary data.</text>
</comment>
<evidence type="ECO:0000313" key="6">
    <source>
        <dbReference type="EMBL" id="OMH79003.1"/>
    </source>
</evidence>
<evidence type="ECO:0000259" key="5">
    <source>
        <dbReference type="Pfam" id="PF07731"/>
    </source>
</evidence>
<dbReference type="SUPFAM" id="SSF49503">
    <property type="entry name" value="Cupredoxins"/>
    <property type="match status" value="2"/>
</dbReference>
<dbReference type="Pfam" id="PF00394">
    <property type="entry name" value="Cu-oxidase"/>
    <property type="match status" value="1"/>
</dbReference>
<evidence type="ECO:0000256" key="3">
    <source>
        <dbReference type="SAM" id="Phobius"/>
    </source>
</evidence>
<sequence length="350" mass="38580">MKMIEVDGTEIQMVTAESIEISPGQRVSFLITTKNDTNHNYLIHADMDPDYFDSVPDYLHLNLTATLKYSELSNSKDPEPHKWNSIPDTDLKPLDKKQYKAPDKIITIVSDIQEADDGTTRGLINGVTFVPPKVPTLLSMLSMGELATNPEVYGPKTNAFVVEYNKEIQVIIQNAHMDPHPFHLHGHKFEILDVGEGEYKTKNKISTNTTYDNLIRRDTVNVPGQGYAVIQFTSDNPGAWLFHCHNVWHMLFGMRAVIVEAPLEAQRTIRNITESENSLCLAAGFKTTGNGGGGIGLDLSGAPNSPNLINFGIHSKGVVALVFCVLSALSGTYSVISYIRALVKLQPEGA</sequence>
<dbReference type="InterPro" id="IPR008972">
    <property type="entry name" value="Cupredoxin"/>
</dbReference>